<name>A0ABV9JAX1_9LACT</name>
<comment type="caution">
    <text evidence="1">The sequence shown here is derived from an EMBL/GenBank/DDBJ whole genome shotgun (WGS) entry which is preliminary data.</text>
</comment>
<dbReference type="EMBL" id="JBHSGD010000004">
    <property type="protein sequence ID" value="MFC4651943.1"/>
    <property type="molecule type" value="Genomic_DNA"/>
</dbReference>
<keyword evidence="2" id="KW-1185">Reference proteome</keyword>
<reference evidence="2" key="1">
    <citation type="journal article" date="2019" name="Int. J. Syst. Evol. Microbiol.">
        <title>The Global Catalogue of Microorganisms (GCM) 10K type strain sequencing project: providing services to taxonomists for standard genome sequencing and annotation.</title>
        <authorList>
            <consortium name="The Broad Institute Genomics Platform"/>
            <consortium name="The Broad Institute Genome Sequencing Center for Infectious Disease"/>
            <person name="Wu L."/>
            <person name="Ma J."/>
        </authorList>
    </citation>
    <scope>NUCLEOTIDE SEQUENCE [LARGE SCALE GENOMIC DNA]</scope>
    <source>
        <strain evidence="2">CCUG 63287</strain>
    </source>
</reference>
<evidence type="ECO:0008006" key="3">
    <source>
        <dbReference type="Google" id="ProtNLM"/>
    </source>
</evidence>
<evidence type="ECO:0000313" key="2">
    <source>
        <dbReference type="Proteomes" id="UP001595987"/>
    </source>
</evidence>
<organism evidence="1 2">
    <name type="scientific">Lactococcus nasutitermitis</name>
    <dbReference type="NCBI Taxonomy" id="1652957"/>
    <lineage>
        <taxon>Bacteria</taxon>
        <taxon>Bacillati</taxon>
        <taxon>Bacillota</taxon>
        <taxon>Bacilli</taxon>
        <taxon>Lactobacillales</taxon>
        <taxon>Streptococcaceae</taxon>
        <taxon>Lactococcus</taxon>
    </lineage>
</organism>
<dbReference type="Proteomes" id="UP001595987">
    <property type="component" value="Unassembled WGS sequence"/>
</dbReference>
<proteinExistence type="predicted"/>
<gene>
    <name evidence="1" type="ORF">ACFO26_03400</name>
</gene>
<dbReference type="RefSeq" id="WP_213533702.1">
    <property type="nucleotide sequence ID" value="NZ_BOVQ01000002.1"/>
</dbReference>
<accession>A0ABV9JAX1</accession>
<sequence>MNLVKIKKIGKSSLVSWFDIFETKQKHRHRFCEKEGRINALIEKV</sequence>
<evidence type="ECO:0000313" key="1">
    <source>
        <dbReference type="EMBL" id="MFC4651943.1"/>
    </source>
</evidence>
<protein>
    <recommendedName>
        <fullName evidence="3">Transposase</fullName>
    </recommendedName>
</protein>